<gene>
    <name evidence="2" type="ORF">GCM10010841_25880</name>
</gene>
<dbReference type="EMBL" id="BMOM01000024">
    <property type="protein sequence ID" value="GGM16380.1"/>
    <property type="molecule type" value="Genomic_DNA"/>
</dbReference>
<proteinExistence type="predicted"/>
<comment type="caution">
    <text evidence="2">The sequence shown here is derived from an EMBL/GenBank/DDBJ whole genome shotgun (WGS) entry which is preliminary data.</text>
</comment>
<feature type="compositionally biased region" description="Pro residues" evidence="1">
    <location>
        <begin position="50"/>
        <end position="59"/>
    </location>
</feature>
<dbReference type="Proteomes" id="UP000661918">
    <property type="component" value="Unassembled WGS sequence"/>
</dbReference>
<protein>
    <recommendedName>
        <fullName evidence="4">Prevent-host-death protein</fullName>
    </recommendedName>
</protein>
<name>A0ABQ2GXT7_9DEIO</name>
<evidence type="ECO:0000313" key="2">
    <source>
        <dbReference type="EMBL" id="GGM16380.1"/>
    </source>
</evidence>
<evidence type="ECO:0008006" key="4">
    <source>
        <dbReference type="Google" id="ProtNLM"/>
    </source>
</evidence>
<evidence type="ECO:0000256" key="1">
    <source>
        <dbReference type="SAM" id="MobiDB-lite"/>
    </source>
</evidence>
<organism evidence="2 3">
    <name type="scientific">Deinococcus aerophilus</name>
    <dbReference type="NCBI Taxonomy" id="522488"/>
    <lineage>
        <taxon>Bacteria</taxon>
        <taxon>Thermotogati</taxon>
        <taxon>Deinococcota</taxon>
        <taxon>Deinococci</taxon>
        <taxon>Deinococcales</taxon>
        <taxon>Deinococcaceae</taxon>
        <taxon>Deinococcus</taxon>
    </lineage>
</organism>
<keyword evidence="3" id="KW-1185">Reference proteome</keyword>
<feature type="region of interest" description="Disordered" evidence="1">
    <location>
        <begin position="39"/>
        <end position="59"/>
    </location>
</feature>
<accession>A0ABQ2GXT7</accession>
<evidence type="ECO:0000313" key="3">
    <source>
        <dbReference type="Proteomes" id="UP000661918"/>
    </source>
</evidence>
<reference evidence="3" key="1">
    <citation type="journal article" date="2019" name="Int. J. Syst. Evol. Microbiol.">
        <title>The Global Catalogue of Microorganisms (GCM) 10K type strain sequencing project: providing services to taxonomists for standard genome sequencing and annotation.</title>
        <authorList>
            <consortium name="The Broad Institute Genomics Platform"/>
            <consortium name="The Broad Institute Genome Sequencing Center for Infectious Disease"/>
            <person name="Wu L."/>
            <person name="Ma J."/>
        </authorList>
    </citation>
    <scope>NUCLEOTIDE SEQUENCE [LARGE SCALE GENOMIC DNA]</scope>
    <source>
        <strain evidence="3">JCM 15443</strain>
    </source>
</reference>
<sequence>MIAVIKTEKKCASFEELLRRTHAGEEMTLVAGGRRYTLTPVEPPAVTHTTPPPRRNTHD</sequence>
<dbReference type="RefSeq" id="WP_188904782.1">
    <property type="nucleotide sequence ID" value="NZ_BMOM01000024.1"/>
</dbReference>